<keyword evidence="9" id="KW-1185">Reference proteome</keyword>
<feature type="transmembrane region" description="Helical" evidence="6">
    <location>
        <begin position="6"/>
        <end position="21"/>
    </location>
</feature>
<sequence length="81" mass="8936">MIHHVLNILLLLFLVICAVAVERTRDLLSAVIIFGAYSLVMAVTWEQLHAPDVAITEAAIGAGVTTLIFVVTISRTRRYED</sequence>
<gene>
    <name evidence="8" type="ORF">CDO51_05835</name>
</gene>
<evidence type="ECO:0000256" key="2">
    <source>
        <dbReference type="ARBA" id="ARBA00022475"/>
    </source>
</evidence>
<dbReference type="EMBL" id="NIQC01000010">
    <property type="protein sequence ID" value="OWZ83906.1"/>
    <property type="molecule type" value="Genomic_DNA"/>
</dbReference>
<evidence type="ECO:0000256" key="5">
    <source>
        <dbReference type="ARBA" id="ARBA00023136"/>
    </source>
</evidence>
<evidence type="ECO:0000313" key="9">
    <source>
        <dbReference type="Proteomes" id="UP000214588"/>
    </source>
</evidence>
<reference evidence="8 9" key="1">
    <citation type="submission" date="2017-06" db="EMBL/GenBank/DDBJ databases">
        <title>Draft Genome Sequence of Natranaerobius trueperi halophilic, alkalithermophilic bacteria from soda lakes.</title>
        <authorList>
            <person name="Zhao B."/>
        </authorList>
    </citation>
    <scope>NUCLEOTIDE SEQUENCE [LARGE SCALE GENOMIC DNA]</scope>
    <source>
        <strain evidence="8 9">DSM 18760</strain>
    </source>
</reference>
<feature type="transmembrane region" description="Helical" evidence="6">
    <location>
        <begin position="28"/>
        <end position="48"/>
    </location>
</feature>
<keyword evidence="5 6" id="KW-0472">Membrane</keyword>
<accession>A0A226BY24</accession>
<feature type="domain" description="MrpA C-terminal/MbhD" evidence="7">
    <location>
        <begin position="12"/>
        <end position="78"/>
    </location>
</feature>
<comment type="subcellular location">
    <subcellularLocation>
        <location evidence="1">Cell membrane</location>
        <topology evidence="1">Multi-pass membrane protein</topology>
    </subcellularLocation>
</comment>
<comment type="caution">
    <text evidence="8">The sequence shown here is derived from an EMBL/GenBank/DDBJ whole genome shotgun (WGS) entry which is preliminary data.</text>
</comment>
<dbReference type="RefSeq" id="WP_089023366.1">
    <property type="nucleotide sequence ID" value="NZ_NIQC01000010.1"/>
</dbReference>
<evidence type="ECO:0000256" key="3">
    <source>
        <dbReference type="ARBA" id="ARBA00022692"/>
    </source>
</evidence>
<evidence type="ECO:0000256" key="1">
    <source>
        <dbReference type="ARBA" id="ARBA00004651"/>
    </source>
</evidence>
<protein>
    <submittedName>
        <fullName evidence="8">Cation:proton antiporter</fullName>
    </submittedName>
</protein>
<dbReference type="OrthoDB" id="7875411at2"/>
<dbReference type="Proteomes" id="UP000214588">
    <property type="component" value="Unassembled WGS sequence"/>
</dbReference>
<keyword evidence="4 6" id="KW-1133">Transmembrane helix</keyword>
<feature type="transmembrane region" description="Helical" evidence="6">
    <location>
        <begin position="54"/>
        <end position="73"/>
    </location>
</feature>
<organism evidence="8 9">
    <name type="scientific">Natranaerobius trueperi</name>
    <dbReference type="NCBI Taxonomy" id="759412"/>
    <lineage>
        <taxon>Bacteria</taxon>
        <taxon>Bacillati</taxon>
        <taxon>Bacillota</taxon>
        <taxon>Clostridia</taxon>
        <taxon>Natranaerobiales</taxon>
        <taxon>Natranaerobiaceae</taxon>
        <taxon>Natranaerobius</taxon>
    </lineage>
</organism>
<name>A0A226BY24_9FIRM</name>
<keyword evidence="3 6" id="KW-0812">Transmembrane</keyword>
<evidence type="ECO:0000259" key="7">
    <source>
        <dbReference type="Pfam" id="PF13244"/>
    </source>
</evidence>
<evidence type="ECO:0000256" key="6">
    <source>
        <dbReference type="SAM" id="Phobius"/>
    </source>
</evidence>
<dbReference type="Pfam" id="PF13244">
    <property type="entry name" value="MbhD"/>
    <property type="match status" value="1"/>
</dbReference>
<keyword evidence="2" id="KW-1003">Cell membrane</keyword>
<evidence type="ECO:0000313" key="8">
    <source>
        <dbReference type="EMBL" id="OWZ83906.1"/>
    </source>
</evidence>
<proteinExistence type="predicted"/>
<dbReference type="InterPro" id="IPR025383">
    <property type="entry name" value="MrpA_C/MbhD"/>
</dbReference>
<evidence type="ECO:0000256" key="4">
    <source>
        <dbReference type="ARBA" id="ARBA00022989"/>
    </source>
</evidence>
<dbReference type="GO" id="GO:0005886">
    <property type="term" value="C:plasma membrane"/>
    <property type="evidence" value="ECO:0007669"/>
    <property type="project" value="UniProtKB-SubCell"/>
</dbReference>
<dbReference type="AlphaFoldDB" id="A0A226BY24"/>